<dbReference type="SUPFAM" id="SSF56349">
    <property type="entry name" value="DNA breaking-rejoining enzymes"/>
    <property type="match status" value="1"/>
</dbReference>
<dbReference type="AlphaFoldDB" id="A0A6N7Y1P6"/>
<dbReference type="CDD" id="cd01189">
    <property type="entry name" value="INT_ICEBs1_C_like"/>
    <property type="match status" value="1"/>
</dbReference>
<evidence type="ECO:0000259" key="7">
    <source>
        <dbReference type="PROSITE" id="PS51898"/>
    </source>
</evidence>
<dbReference type="InterPro" id="IPR044068">
    <property type="entry name" value="CB"/>
</dbReference>
<dbReference type="PANTHER" id="PTHR30349">
    <property type="entry name" value="PHAGE INTEGRASE-RELATED"/>
    <property type="match status" value="1"/>
</dbReference>
<keyword evidence="4 6" id="KW-0238">DNA-binding</keyword>
<dbReference type="GO" id="GO:0003677">
    <property type="term" value="F:DNA binding"/>
    <property type="evidence" value="ECO:0007669"/>
    <property type="project" value="UniProtKB-UniRule"/>
</dbReference>
<gene>
    <name evidence="9" type="ORF">FYJ25_07275</name>
</gene>
<evidence type="ECO:0000313" key="9">
    <source>
        <dbReference type="EMBL" id="MSU82156.1"/>
    </source>
</evidence>
<dbReference type="Proteomes" id="UP000433359">
    <property type="component" value="Unassembled WGS sequence"/>
</dbReference>
<dbReference type="InterPro" id="IPR010998">
    <property type="entry name" value="Integrase_recombinase_N"/>
</dbReference>
<dbReference type="InterPro" id="IPR002104">
    <property type="entry name" value="Integrase_catalytic"/>
</dbReference>
<dbReference type="InterPro" id="IPR004107">
    <property type="entry name" value="Integrase_SAM-like_N"/>
</dbReference>
<keyword evidence="3" id="KW-0229">DNA integration</keyword>
<evidence type="ECO:0000256" key="4">
    <source>
        <dbReference type="ARBA" id="ARBA00023125"/>
    </source>
</evidence>
<evidence type="ECO:0000259" key="8">
    <source>
        <dbReference type="PROSITE" id="PS51900"/>
    </source>
</evidence>
<sequence>MASIRERNGKFNVIYSYTDADGKRKQKWETYATKAEAKKRKKEIEYKEEMGSMIIPQCKTMKDLLAEYVALYGKDNWALSTYDGNVSLINNYILPIIGDEKLSEINTRFIEKYYQRLLKAPAVVNPIIGKRKNEYVSTSTIRDIHKLLRSCFKQAVKWELMEKNPCIYATVPKHKTKKREIWTAETLMYALEVCEDDRLKLAMNLSFSCSLRISELLGLTWDCVDISEEAIEENRAYLFINKESQRVSKSALKELDAKDVLLIFPEKSKTNKTVRVLKTPKTDSSVRKVFLPKSVAKMLIEWKEKQDETKEVLGDEYMDYNLVMASTFGLPLGDGAIRKPLNQLIKDYDLPPVVFHSLRHSSVTYKLKLNGGDIKAVQGDSGHAQVSMVTDVYSHILDDDRKKNAELFEEAFYEKKNLDPQMHPNTAQNTVAVPEGVDAELLAKVLNNPEMAALLASLAKTMK</sequence>
<dbReference type="PANTHER" id="PTHR30349:SF64">
    <property type="entry name" value="PROPHAGE INTEGRASE INTD-RELATED"/>
    <property type="match status" value="1"/>
</dbReference>
<comment type="function">
    <text evidence="1">Site-specific tyrosine recombinase, which acts by catalyzing the cutting and rejoining of the recombining DNA molecules.</text>
</comment>
<dbReference type="Gene3D" id="1.10.443.10">
    <property type="entry name" value="Intergrase catalytic core"/>
    <property type="match status" value="1"/>
</dbReference>
<comment type="caution">
    <text evidence="9">The sequence shown here is derived from an EMBL/GenBank/DDBJ whole genome shotgun (WGS) entry which is preliminary data.</text>
</comment>
<evidence type="ECO:0000256" key="6">
    <source>
        <dbReference type="PROSITE-ProRule" id="PRU01248"/>
    </source>
</evidence>
<protein>
    <submittedName>
        <fullName evidence="9">Site-specific integrase</fullName>
    </submittedName>
</protein>
<reference evidence="9 10" key="1">
    <citation type="submission" date="2019-08" db="EMBL/GenBank/DDBJ databases">
        <title>In-depth cultivation of the pig gut microbiome towards novel bacterial diversity and tailored functional studies.</title>
        <authorList>
            <person name="Wylensek D."/>
            <person name="Hitch T.C.A."/>
            <person name="Clavel T."/>
        </authorList>
    </citation>
    <scope>NUCLEOTIDE SEQUENCE [LARGE SCALE GENOMIC DNA]</scope>
    <source>
        <strain evidence="9 10">BSM-383-APC-4H</strain>
    </source>
</reference>
<dbReference type="InterPro" id="IPR013762">
    <property type="entry name" value="Integrase-like_cat_sf"/>
</dbReference>
<evidence type="ECO:0000256" key="5">
    <source>
        <dbReference type="ARBA" id="ARBA00023172"/>
    </source>
</evidence>
<evidence type="ECO:0000256" key="3">
    <source>
        <dbReference type="ARBA" id="ARBA00022908"/>
    </source>
</evidence>
<dbReference type="RefSeq" id="WP_154580903.1">
    <property type="nucleotide sequence ID" value="NZ_VULP01000012.1"/>
</dbReference>
<dbReference type="Gene3D" id="1.10.150.130">
    <property type="match status" value="1"/>
</dbReference>
<evidence type="ECO:0000256" key="1">
    <source>
        <dbReference type="ARBA" id="ARBA00003283"/>
    </source>
</evidence>
<dbReference type="GO" id="GO:0006310">
    <property type="term" value="P:DNA recombination"/>
    <property type="evidence" value="ECO:0007669"/>
    <property type="project" value="UniProtKB-KW"/>
</dbReference>
<dbReference type="EMBL" id="VULP01000012">
    <property type="protein sequence ID" value="MSU82156.1"/>
    <property type="molecule type" value="Genomic_DNA"/>
</dbReference>
<keyword evidence="5" id="KW-0233">DNA recombination</keyword>
<dbReference type="GO" id="GO:0015074">
    <property type="term" value="P:DNA integration"/>
    <property type="evidence" value="ECO:0007669"/>
    <property type="project" value="UniProtKB-KW"/>
</dbReference>
<dbReference type="InterPro" id="IPR050090">
    <property type="entry name" value="Tyrosine_recombinase_XerCD"/>
</dbReference>
<evidence type="ECO:0000256" key="2">
    <source>
        <dbReference type="ARBA" id="ARBA00008857"/>
    </source>
</evidence>
<feature type="domain" description="Tyr recombinase" evidence="7">
    <location>
        <begin position="177"/>
        <end position="407"/>
    </location>
</feature>
<organism evidence="9 10">
    <name type="scientific">Anaerobutyricum soehngenii</name>
    <dbReference type="NCBI Taxonomy" id="105843"/>
    <lineage>
        <taxon>Bacteria</taxon>
        <taxon>Bacillati</taxon>
        <taxon>Bacillota</taxon>
        <taxon>Clostridia</taxon>
        <taxon>Lachnospirales</taxon>
        <taxon>Lachnospiraceae</taxon>
        <taxon>Anaerobutyricum</taxon>
    </lineage>
</organism>
<dbReference type="Pfam" id="PF14659">
    <property type="entry name" value="Phage_int_SAM_3"/>
    <property type="match status" value="1"/>
</dbReference>
<dbReference type="Pfam" id="PF00589">
    <property type="entry name" value="Phage_integrase"/>
    <property type="match status" value="1"/>
</dbReference>
<dbReference type="PROSITE" id="PS51898">
    <property type="entry name" value="TYR_RECOMBINASE"/>
    <property type="match status" value="1"/>
</dbReference>
<accession>A0A6N7Y1P6</accession>
<name>A0A6N7Y1P6_9FIRM</name>
<feature type="domain" description="Core-binding (CB)" evidence="8">
    <location>
        <begin position="59"/>
        <end position="156"/>
    </location>
</feature>
<dbReference type="PROSITE" id="PS51900">
    <property type="entry name" value="CB"/>
    <property type="match status" value="1"/>
</dbReference>
<comment type="similarity">
    <text evidence="2">Belongs to the 'phage' integrase family.</text>
</comment>
<evidence type="ECO:0000313" key="10">
    <source>
        <dbReference type="Proteomes" id="UP000433359"/>
    </source>
</evidence>
<proteinExistence type="inferred from homology"/>
<dbReference type="InterPro" id="IPR011010">
    <property type="entry name" value="DNA_brk_join_enz"/>
</dbReference>